<protein>
    <submittedName>
        <fullName evidence="1">Uncharacterized protein</fullName>
    </submittedName>
</protein>
<gene>
    <name evidence="1" type="ORF">C464_17502</name>
</gene>
<dbReference type="EMBL" id="AOJL01000068">
    <property type="protein sequence ID" value="ELZ42672.1"/>
    <property type="molecule type" value="Genomic_DNA"/>
</dbReference>
<proteinExistence type="predicted"/>
<evidence type="ECO:0000313" key="2">
    <source>
        <dbReference type="Proteomes" id="UP000011509"/>
    </source>
</evidence>
<organism evidence="1 2">
    <name type="scientific">Halorubrum coriense DSM 10284</name>
    <dbReference type="NCBI Taxonomy" id="1227466"/>
    <lineage>
        <taxon>Archaea</taxon>
        <taxon>Methanobacteriati</taxon>
        <taxon>Methanobacteriota</taxon>
        <taxon>Stenosarchaea group</taxon>
        <taxon>Halobacteria</taxon>
        <taxon>Halobacteriales</taxon>
        <taxon>Haloferacaceae</taxon>
        <taxon>Halorubrum</taxon>
    </lineage>
</organism>
<name>M0E6V0_9EURY</name>
<evidence type="ECO:0000313" key="1">
    <source>
        <dbReference type="EMBL" id="ELZ42672.1"/>
    </source>
</evidence>
<accession>M0E6V0</accession>
<comment type="caution">
    <text evidence="1">The sequence shown here is derived from an EMBL/GenBank/DDBJ whole genome shotgun (WGS) entry which is preliminary data.</text>
</comment>
<dbReference type="AlphaFoldDB" id="M0E6V0"/>
<sequence length="123" mass="13954">MDRNFINELVARSDFGYTGVNFDADWNRVVFRSQPYSVRLGLDRFAVNDKRDACPLVVDPCFCGRVSVVGNIEECLLSRKCVWIHPLIIEVRIVFSDINREFAILVEVCVGVVAGLECDLIIE</sequence>
<reference evidence="1 2" key="1">
    <citation type="journal article" date="2014" name="PLoS Genet.">
        <title>Phylogenetically driven sequencing of extremely halophilic archaea reveals strategies for static and dynamic osmo-response.</title>
        <authorList>
            <person name="Becker E.A."/>
            <person name="Seitzer P.M."/>
            <person name="Tritt A."/>
            <person name="Larsen D."/>
            <person name="Krusor M."/>
            <person name="Yao A.I."/>
            <person name="Wu D."/>
            <person name="Madern D."/>
            <person name="Eisen J.A."/>
            <person name="Darling A.E."/>
            <person name="Facciotti M.T."/>
        </authorList>
    </citation>
    <scope>NUCLEOTIDE SEQUENCE [LARGE SCALE GENOMIC DNA]</scope>
    <source>
        <strain evidence="1 2">DSM 10284</strain>
    </source>
</reference>
<keyword evidence="2" id="KW-1185">Reference proteome</keyword>
<dbReference type="Proteomes" id="UP000011509">
    <property type="component" value="Unassembled WGS sequence"/>
</dbReference>